<dbReference type="EMBL" id="CP081869">
    <property type="protein sequence ID" value="QZN99858.1"/>
    <property type="molecule type" value="Genomic_DNA"/>
</dbReference>
<keyword evidence="2" id="KW-1185">Reference proteome</keyword>
<name>A0A9E6RAN0_9HYPH</name>
<dbReference type="AlphaFoldDB" id="A0A9E6RAN0"/>
<dbReference type="RefSeq" id="WP_261402975.1">
    <property type="nucleotide sequence ID" value="NZ_CP081869.1"/>
</dbReference>
<dbReference type="KEGG" id="cmet:K6K41_24955"/>
<sequence length="51" mass="5661">MMSLPFFGFFAAFCLAWAERRGAALSLGLVSLVVLLLLFRRHATDSLPLSF</sequence>
<protein>
    <submittedName>
        <fullName evidence="1">DUF5993 family protein</fullName>
    </submittedName>
</protein>
<proteinExistence type="predicted"/>
<evidence type="ECO:0000313" key="1">
    <source>
        <dbReference type="EMBL" id="QZN99858.1"/>
    </source>
</evidence>
<dbReference type="Proteomes" id="UP000825701">
    <property type="component" value="Chromosome"/>
</dbReference>
<dbReference type="Pfam" id="PF19455">
    <property type="entry name" value="DUF5993"/>
    <property type="match status" value="1"/>
</dbReference>
<accession>A0A9E6RAN0</accession>
<reference evidence="1" key="1">
    <citation type="submission" date="2021-08" db="EMBL/GenBank/DDBJ databases">
        <authorList>
            <person name="Zhang H."/>
            <person name="Xu M."/>
            <person name="Yu Z."/>
            <person name="Yang L."/>
            <person name="Cai Y."/>
        </authorList>
    </citation>
    <scope>NUCLEOTIDE SEQUENCE</scope>
    <source>
        <strain evidence="1">CHL1</strain>
    </source>
</reference>
<organism evidence="1 2">
    <name type="scientific">Chenggangzhangella methanolivorans</name>
    <dbReference type="NCBI Taxonomy" id="1437009"/>
    <lineage>
        <taxon>Bacteria</taxon>
        <taxon>Pseudomonadati</taxon>
        <taxon>Pseudomonadota</taxon>
        <taxon>Alphaproteobacteria</taxon>
        <taxon>Hyphomicrobiales</taxon>
        <taxon>Methylopilaceae</taxon>
        <taxon>Chenggangzhangella</taxon>
    </lineage>
</organism>
<gene>
    <name evidence="1" type="ORF">K6K41_24955</name>
</gene>
<evidence type="ECO:0000313" key="2">
    <source>
        <dbReference type="Proteomes" id="UP000825701"/>
    </source>
</evidence>
<dbReference type="InterPro" id="IPR046035">
    <property type="entry name" value="DUF5993"/>
</dbReference>